<protein>
    <submittedName>
        <fullName evidence="15">TonB-dependent receptor</fullName>
    </submittedName>
</protein>
<evidence type="ECO:0000259" key="13">
    <source>
        <dbReference type="Pfam" id="PF00593"/>
    </source>
</evidence>
<dbReference type="GO" id="GO:0044718">
    <property type="term" value="P:siderophore transmembrane transport"/>
    <property type="evidence" value="ECO:0007669"/>
    <property type="project" value="TreeGrafter"/>
</dbReference>
<keyword evidence="3 10" id="KW-1134">Transmembrane beta strand</keyword>
<dbReference type="GO" id="GO:0015344">
    <property type="term" value="F:siderophore uptake transmembrane transporter activity"/>
    <property type="evidence" value="ECO:0007669"/>
    <property type="project" value="TreeGrafter"/>
</dbReference>
<evidence type="ECO:0000256" key="5">
    <source>
        <dbReference type="ARBA" id="ARBA00022729"/>
    </source>
</evidence>
<dbReference type="Gene3D" id="2.60.40.1120">
    <property type="entry name" value="Carboxypeptidase-like, regulatory domain"/>
    <property type="match status" value="1"/>
</dbReference>
<evidence type="ECO:0000256" key="9">
    <source>
        <dbReference type="ARBA" id="ARBA00023237"/>
    </source>
</evidence>
<evidence type="ECO:0000256" key="12">
    <source>
        <dbReference type="SAM" id="SignalP"/>
    </source>
</evidence>
<dbReference type="InterPro" id="IPR036942">
    <property type="entry name" value="Beta-barrel_TonB_sf"/>
</dbReference>
<keyword evidence="6 11" id="KW-0798">TonB box</keyword>
<dbReference type="InterPro" id="IPR037066">
    <property type="entry name" value="Plug_dom_sf"/>
</dbReference>
<accession>A0A3E4W737</accession>
<dbReference type="Gene3D" id="2.40.170.20">
    <property type="entry name" value="TonB-dependent receptor, beta-barrel domain"/>
    <property type="match status" value="1"/>
</dbReference>
<dbReference type="PANTHER" id="PTHR30069:SF29">
    <property type="entry name" value="HEMOGLOBIN AND HEMOGLOBIN-HAPTOGLOBIN-BINDING PROTEIN 1-RELATED"/>
    <property type="match status" value="1"/>
</dbReference>
<evidence type="ECO:0000256" key="1">
    <source>
        <dbReference type="ARBA" id="ARBA00004571"/>
    </source>
</evidence>
<feature type="domain" description="TonB-dependent receptor-like beta-barrel" evidence="13">
    <location>
        <begin position="415"/>
        <end position="815"/>
    </location>
</feature>
<evidence type="ECO:0000256" key="10">
    <source>
        <dbReference type="PROSITE-ProRule" id="PRU01360"/>
    </source>
</evidence>
<dbReference type="NCBIfam" id="TIGR04056">
    <property type="entry name" value="OMP_RagA_SusC"/>
    <property type="match status" value="1"/>
</dbReference>
<dbReference type="Proteomes" id="UP000260780">
    <property type="component" value="Unassembled WGS sequence"/>
</dbReference>
<dbReference type="SUPFAM" id="SSF56935">
    <property type="entry name" value="Porins"/>
    <property type="match status" value="1"/>
</dbReference>
<evidence type="ECO:0000256" key="7">
    <source>
        <dbReference type="ARBA" id="ARBA00023136"/>
    </source>
</evidence>
<keyword evidence="4 10" id="KW-0812">Transmembrane</keyword>
<dbReference type="InterPro" id="IPR023996">
    <property type="entry name" value="TonB-dep_OMP_SusC/RagA"/>
</dbReference>
<evidence type="ECO:0000256" key="6">
    <source>
        <dbReference type="ARBA" id="ARBA00023077"/>
    </source>
</evidence>
<evidence type="ECO:0000313" key="16">
    <source>
        <dbReference type="Proteomes" id="UP000260780"/>
    </source>
</evidence>
<dbReference type="GO" id="GO:0009279">
    <property type="term" value="C:cell outer membrane"/>
    <property type="evidence" value="ECO:0007669"/>
    <property type="project" value="UniProtKB-SubCell"/>
</dbReference>
<comment type="caution">
    <text evidence="15">The sequence shown here is derived from an EMBL/GenBank/DDBJ whole genome shotgun (WGS) entry which is preliminary data.</text>
</comment>
<dbReference type="PANTHER" id="PTHR30069">
    <property type="entry name" value="TONB-DEPENDENT OUTER MEMBRANE RECEPTOR"/>
    <property type="match status" value="1"/>
</dbReference>
<evidence type="ECO:0000256" key="3">
    <source>
        <dbReference type="ARBA" id="ARBA00022452"/>
    </source>
</evidence>
<evidence type="ECO:0000256" key="4">
    <source>
        <dbReference type="ARBA" id="ARBA00022692"/>
    </source>
</evidence>
<keyword evidence="7 10" id="KW-0472">Membrane</keyword>
<dbReference type="SUPFAM" id="SSF49464">
    <property type="entry name" value="Carboxypeptidase regulatory domain-like"/>
    <property type="match status" value="1"/>
</dbReference>
<feature type="signal peptide" evidence="12">
    <location>
        <begin position="1"/>
        <end position="27"/>
    </location>
</feature>
<dbReference type="AlphaFoldDB" id="A0A3E4W737"/>
<sequence length="1056" mass="116958">MEKHFKSMGAMWIALGILSVGGTTALAADAVHLQINQQASVCKGTVKDATGEPVIGASVMVEGTTNGVITDLDGNFSLPNVQKGATIAISYIGYGTQHVKWEGHALTVTMKEDTELLDEVVVVGYGTQKKVNLTGSVASVSTDEIKDRVQSNVLSAVQGTVPGVTVISRPGSTPSINFRGRGNLGTSEPLYVIDGAIADATFFSNLDPNSIESISFLKDAASSSIYGSRAAYGVVLVTTKQGKKEKMNVSYSGLVGMKMPTYLPDVLDSWDYATLLNEAKYNANPSGGKNQAYSNEEIQWFKDGSKPDYYPNTNWADLVLDKHVLTTQHSLNFSGGSDKVRFFSSVGYLYSDDFMPGVSSDRYNLDLNVQADITKWLTLKSGIKYIRNESNTKHGTAYIGNFVLVPSIMVAQQSNGEWGSIAGGKDATQTFMNSNPLRALSYKDWAKSSTENSMYDLGFDIKPIKDLVISGQMNYKRYEYKSKNYTATHSAINHFETGNPIPGTESTSPNSMSMHWISNSTMLTTLTAKYDMNFGKHTINLLAGTSYEHYNYERLYSKRTDFVSDGLEDIEQGNEVSKETPGGNSIVESKMLSYFGRVNYSYNDRYLLEVNVRADGSSRFYKNNRWGVFPSVSAGWRISEESFMKSIKWINNMKLRASYGTLGNINNVGYYDYFQLLSSSANYNFSDTAVKGVLEAQIPNTSLGWEKVALTDIGFDLDIFNNKLSLSADYYIKKTSDILLGYNVPKETGIWSNPSLNLAEVQNKGFEMAITHRNQIGDFSYSISANIATNNNKITNLAGSDNMIQNAGDNVRWILKEGESIGSFYGLKTDGLYTQEEIDAGRYYIYGRHPKAGDLKYVPQREGVKYYCDLEKGEPEVNASITDDDRTIIGKDVPDFTYGINISLQWKNWELSAFGQGVSGTSVGFESEQVFAFMLNSNPRKYHLQRWNEENPNPNAAVPRLYGGTSLDEYNKHFSDNQLFDSDYFRIKTLSLGYMVPRNVVTKWGLSSLKFFLTGENLFTLRADKIMKDFDPESSTGRGISALGTKSIAFGVNLSF</sequence>
<comment type="similarity">
    <text evidence="10 11">Belongs to the TonB-dependent receptor family.</text>
</comment>
<dbReference type="PROSITE" id="PS52016">
    <property type="entry name" value="TONB_DEPENDENT_REC_3"/>
    <property type="match status" value="1"/>
</dbReference>
<dbReference type="InterPro" id="IPR000531">
    <property type="entry name" value="Beta-barrel_TonB"/>
</dbReference>
<dbReference type="FunFam" id="2.60.40.1120:FF:000003">
    <property type="entry name" value="Outer membrane protein Omp121"/>
    <property type="match status" value="1"/>
</dbReference>
<evidence type="ECO:0000313" key="15">
    <source>
        <dbReference type="EMBL" id="RGM37980.1"/>
    </source>
</evidence>
<keyword evidence="2 10" id="KW-0813">Transport</keyword>
<proteinExistence type="inferred from homology"/>
<keyword evidence="8 15" id="KW-0675">Receptor</keyword>
<feature type="domain" description="TonB-dependent receptor plug" evidence="14">
    <location>
        <begin position="130"/>
        <end position="234"/>
    </location>
</feature>
<evidence type="ECO:0000256" key="8">
    <source>
        <dbReference type="ARBA" id="ARBA00023170"/>
    </source>
</evidence>
<dbReference type="InterPro" id="IPR039426">
    <property type="entry name" value="TonB-dep_rcpt-like"/>
</dbReference>
<dbReference type="Gene3D" id="2.170.130.10">
    <property type="entry name" value="TonB-dependent receptor, plug domain"/>
    <property type="match status" value="1"/>
</dbReference>
<evidence type="ECO:0000256" key="2">
    <source>
        <dbReference type="ARBA" id="ARBA00022448"/>
    </source>
</evidence>
<comment type="subcellular location">
    <subcellularLocation>
        <location evidence="1 10">Cell outer membrane</location>
        <topology evidence="1 10">Multi-pass membrane protein</topology>
    </subcellularLocation>
</comment>
<dbReference type="InterPro" id="IPR008969">
    <property type="entry name" value="CarboxyPept-like_regulatory"/>
</dbReference>
<dbReference type="Pfam" id="PF00593">
    <property type="entry name" value="TonB_dep_Rec_b-barrel"/>
    <property type="match status" value="1"/>
</dbReference>
<keyword evidence="9 10" id="KW-0998">Cell outer membrane</keyword>
<dbReference type="EMBL" id="QSTF01000031">
    <property type="protein sequence ID" value="RGM37980.1"/>
    <property type="molecule type" value="Genomic_DNA"/>
</dbReference>
<dbReference type="InterPro" id="IPR012910">
    <property type="entry name" value="Plug_dom"/>
</dbReference>
<dbReference type="Pfam" id="PF13715">
    <property type="entry name" value="CarbopepD_reg_2"/>
    <property type="match status" value="1"/>
</dbReference>
<feature type="chain" id="PRO_5017821983" evidence="12">
    <location>
        <begin position="28"/>
        <end position="1056"/>
    </location>
</feature>
<evidence type="ECO:0000259" key="14">
    <source>
        <dbReference type="Pfam" id="PF07715"/>
    </source>
</evidence>
<name>A0A3E4W737_9BACT</name>
<reference evidence="15 16" key="1">
    <citation type="submission" date="2018-08" db="EMBL/GenBank/DDBJ databases">
        <title>A genome reference for cultivated species of the human gut microbiota.</title>
        <authorList>
            <person name="Zou Y."/>
            <person name="Xue W."/>
            <person name="Luo G."/>
        </authorList>
    </citation>
    <scope>NUCLEOTIDE SEQUENCE [LARGE SCALE GENOMIC DNA]</scope>
    <source>
        <strain evidence="15 16">OM08-14</strain>
    </source>
</reference>
<keyword evidence="5 12" id="KW-0732">Signal</keyword>
<dbReference type="InterPro" id="IPR023997">
    <property type="entry name" value="TonB-dep_OMP_SusC/RagA_CS"/>
</dbReference>
<dbReference type="NCBIfam" id="TIGR04057">
    <property type="entry name" value="SusC_RagA_signa"/>
    <property type="match status" value="1"/>
</dbReference>
<dbReference type="RefSeq" id="WP_117748145.1">
    <property type="nucleotide sequence ID" value="NZ_JAJWDO010000003.1"/>
</dbReference>
<dbReference type="Pfam" id="PF07715">
    <property type="entry name" value="Plug"/>
    <property type="match status" value="1"/>
</dbReference>
<gene>
    <name evidence="15" type="ORF">DXC17_11200</name>
</gene>
<organism evidence="15 16">
    <name type="scientific">Phocaeicola plebeius</name>
    <dbReference type="NCBI Taxonomy" id="310297"/>
    <lineage>
        <taxon>Bacteria</taxon>
        <taxon>Pseudomonadati</taxon>
        <taxon>Bacteroidota</taxon>
        <taxon>Bacteroidia</taxon>
        <taxon>Bacteroidales</taxon>
        <taxon>Bacteroidaceae</taxon>
        <taxon>Phocaeicola</taxon>
    </lineage>
</organism>
<evidence type="ECO:0000256" key="11">
    <source>
        <dbReference type="RuleBase" id="RU003357"/>
    </source>
</evidence>